<dbReference type="STRING" id="1265818.MAQA_01752"/>
<reference evidence="2 3" key="1">
    <citation type="journal article" date="2014" name="Int. J. Syst. Evol. Microbiol.">
        <title>Listeria floridensis sp. nov., Listeria aquatica sp. nov., Listeria cornellensis sp. nov., Listeria riparia sp. nov. and Listeria grandensis sp. nov., from agricultural and natural environments.</title>
        <authorList>
            <person name="den Bakker H.C."/>
            <person name="Warchocki S."/>
            <person name="Wright E.M."/>
            <person name="Allred A.F."/>
            <person name="Ahlstrom C."/>
            <person name="Manuel C.S."/>
            <person name="Stasiewicz M.J."/>
            <person name="Burrell A."/>
            <person name="Roof S."/>
            <person name="Strawn L."/>
            <person name="Fortes E.D."/>
            <person name="Nightingale K.K."/>
            <person name="Kephart D."/>
            <person name="Wiedmann M."/>
        </authorList>
    </citation>
    <scope>NUCLEOTIDE SEQUENCE [LARGE SCALE GENOMIC DNA]</scope>
    <source>
        <strain evidence="2 3">FSL S10-1188</strain>
    </source>
</reference>
<feature type="domain" description="N-acetyltransferase" evidence="1">
    <location>
        <begin position="1"/>
        <end position="143"/>
    </location>
</feature>
<dbReference type="EMBL" id="AOCG01000002">
    <property type="protein sequence ID" value="EUJ21429.1"/>
    <property type="molecule type" value="Genomic_DNA"/>
</dbReference>
<organism evidence="2 3">
    <name type="scientific">Listeria aquatica FSL S10-1188</name>
    <dbReference type="NCBI Taxonomy" id="1265818"/>
    <lineage>
        <taxon>Bacteria</taxon>
        <taxon>Bacillati</taxon>
        <taxon>Bacillota</taxon>
        <taxon>Bacilli</taxon>
        <taxon>Bacillales</taxon>
        <taxon>Listeriaceae</taxon>
        <taxon>Listeria</taxon>
    </lineage>
</organism>
<proteinExistence type="predicted"/>
<dbReference type="PROSITE" id="PS51186">
    <property type="entry name" value="GNAT"/>
    <property type="match status" value="1"/>
</dbReference>
<dbReference type="OrthoDB" id="9796171at2"/>
<protein>
    <submittedName>
        <fullName evidence="2">GNAT family acetyltransferase</fullName>
    </submittedName>
</protein>
<sequence length="143" mass="16538">MTVQKATTEQMRKDALQIRNDVFVKEQHVDPELEWDEFDDDPETTMFVDYDQDHTPLRRGVSGLSMVMAKLSAFVLKKSLAEKALVEKSWKPSKRRQKKRGVSKLKLGAQVTAIPFYEKLGYEVCSDIFMDAGIEHKEMQKQI</sequence>
<dbReference type="GO" id="GO:0016747">
    <property type="term" value="F:acyltransferase activity, transferring groups other than amino-acyl groups"/>
    <property type="evidence" value="ECO:0007669"/>
    <property type="project" value="InterPro"/>
</dbReference>
<dbReference type="PATRIC" id="fig|1265818.5.peg.355"/>
<dbReference type="Proteomes" id="UP000019246">
    <property type="component" value="Unassembled WGS sequence"/>
</dbReference>
<dbReference type="Pfam" id="PF13673">
    <property type="entry name" value="Acetyltransf_10"/>
    <property type="match status" value="1"/>
</dbReference>
<accession>W7B2I6</accession>
<evidence type="ECO:0000259" key="1">
    <source>
        <dbReference type="PROSITE" id="PS51186"/>
    </source>
</evidence>
<keyword evidence="2" id="KW-0808">Transferase</keyword>
<keyword evidence="3" id="KW-1185">Reference proteome</keyword>
<dbReference type="Gene3D" id="3.40.630.30">
    <property type="match status" value="1"/>
</dbReference>
<dbReference type="SUPFAM" id="SSF55729">
    <property type="entry name" value="Acyl-CoA N-acyltransferases (Nat)"/>
    <property type="match status" value="1"/>
</dbReference>
<dbReference type="InterPro" id="IPR016181">
    <property type="entry name" value="Acyl_CoA_acyltransferase"/>
</dbReference>
<comment type="caution">
    <text evidence="2">The sequence shown here is derived from an EMBL/GenBank/DDBJ whole genome shotgun (WGS) entry which is preliminary data.</text>
</comment>
<dbReference type="AlphaFoldDB" id="W7B2I6"/>
<evidence type="ECO:0000313" key="3">
    <source>
        <dbReference type="Proteomes" id="UP000019246"/>
    </source>
</evidence>
<evidence type="ECO:0000313" key="2">
    <source>
        <dbReference type="EMBL" id="EUJ21429.1"/>
    </source>
</evidence>
<dbReference type="RefSeq" id="WP_077913522.1">
    <property type="nucleotide sequence ID" value="NZ_AOCG01000002.1"/>
</dbReference>
<name>W7B2I6_9LIST</name>
<dbReference type="InterPro" id="IPR000182">
    <property type="entry name" value="GNAT_dom"/>
</dbReference>
<gene>
    <name evidence="2" type="ORF">MAQA_01752</name>
</gene>